<proteinExistence type="predicted"/>
<dbReference type="EMBL" id="RBDY01000001">
    <property type="protein sequence ID" value="RKN27530.1"/>
    <property type="molecule type" value="Genomic_DNA"/>
</dbReference>
<organism evidence="2 5">
    <name type="scientific">Streptomyces radicis</name>
    <dbReference type="NCBI Taxonomy" id="1750517"/>
    <lineage>
        <taxon>Bacteria</taxon>
        <taxon>Bacillati</taxon>
        <taxon>Actinomycetota</taxon>
        <taxon>Actinomycetes</taxon>
        <taxon>Kitasatosporales</taxon>
        <taxon>Streptomycetaceae</taxon>
        <taxon>Streptomyces</taxon>
    </lineage>
</organism>
<dbReference type="EMBL" id="RBDX01000001">
    <property type="protein sequence ID" value="RKN12707.1"/>
    <property type="molecule type" value="Genomic_DNA"/>
</dbReference>
<protein>
    <recommendedName>
        <fullName evidence="6">SWIM-type domain-containing protein</fullName>
    </recommendedName>
</protein>
<keyword evidence="4" id="KW-1185">Reference proteome</keyword>
<gene>
    <name evidence="3" type="ORF">D7318_01080</name>
    <name evidence="2" type="ORF">D7319_01815</name>
</gene>
<evidence type="ECO:0000313" key="2">
    <source>
        <dbReference type="EMBL" id="RKN12707.1"/>
    </source>
</evidence>
<dbReference type="OrthoDB" id="246789at2"/>
<reference evidence="4 5" key="1">
    <citation type="submission" date="2018-09" db="EMBL/GenBank/DDBJ databases">
        <title>Streptomyces sp. nov. DS1-2, an endophytic actinomycete isolated from roots of Dendrobium scabrilingue.</title>
        <authorList>
            <person name="Kuncharoen N."/>
            <person name="Kudo T."/>
            <person name="Ohkuma M."/>
            <person name="Yuki M."/>
            <person name="Tanasupawat S."/>
        </authorList>
    </citation>
    <scope>NUCLEOTIDE SEQUENCE [LARGE SCALE GENOMIC DNA]</scope>
    <source>
        <strain evidence="2 5">AZ1-7</strain>
        <strain evidence="3 4">DS1-2</strain>
    </source>
</reference>
<dbReference type="RefSeq" id="WP_120694895.1">
    <property type="nucleotide sequence ID" value="NZ_RBDX01000001.1"/>
</dbReference>
<evidence type="ECO:0000256" key="1">
    <source>
        <dbReference type="SAM" id="MobiDB-lite"/>
    </source>
</evidence>
<evidence type="ECO:0000313" key="4">
    <source>
        <dbReference type="Proteomes" id="UP000268652"/>
    </source>
</evidence>
<feature type="region of interest" description="Disordered" evidence="1">
    <location>
        <begin position="490"/>
        <end position="514"/>
    </location>
</feature>
<dbReference type="AlphaFoldDB" id="A0A3A9X2G4"/>
<evidence type="ECO:0000313" key="5">
    <source>
        <dbReference type="Proteomes" id="UP000275024"/>
    </source>
</evidence>
<name>A0A3A9X2G4_9ACTN</name>
<sequence>MTAPPALPPVAPAVTAALVAALSPRLRKRLDAAAAKLAARPVTREGDTARVAVDDEAAVELRAPGGAVTEADAIRCGCLLAPACVHRAAIASAAPVAEEGPAPDDAGDGTPDNATPDNAPGNAPEAAVIPATESAEAASPAQLAAATALWTAGAAVLETGVDGAGALAQAELLGAAHAARLAGLHRPAAAAVAAVAGLRAARSADPGHRLGDLTAALHELLTTAHGVGHATGPELAVLRGTARRPYTPGGALRLYGLFTEPVLARTGHAGVVTWTADADGRLHSVLDVMPGGAERAASAAARTVRLGDTALTHRELARAGLTVSGATVSPDGRLGAGAGVRAVRASGADWDEEPLARLWAPPAHEQAARALAALALPEARRPPGGDLLFLDLTVTGHVRESGGHVLAADCAGLPVRVTAADDHPDLAHRDNLRLLAADPGLRLRVIGRLVPATHPRLALLAAGRPPGARRTLRPADPRGRIDVGFDRLQRADLPPASDPPVPPAAADEPAPPPLHALRRRVDQAVAAGRRTLALPGADGADRQRLRRAGLATGVAVLDELHRAAADRALDTFGRLLPADADRFARAWLAAARYADAMAAALCAAAWTPEPEAAPARGQDESRDHGRVA</sequence>
<comment type="caution">
    <text evidence="2">The sequence shown here is derived from an EMBL/GenBank/DDBJ whole genome shotgun (WGS) entry which is preliminary data.</text>
</comment>
<evidence type="ECO:0008006" key="6">
    <source>
        <dbReference type="Google" id="ProtNLM"/>
    </source>
</evidence>
<accession>A0A3A9X2G4</accession>
<dbReference type="Proteomes" id="UP000275024">
    <property type="component" value="Unassembled WGS sequence"/>
</dbReference>
<evidence type="ECO:0000313" key="3">
    <source>
        <dbReference type="EMBL" id="RKN27530.1"/>
    </source>
</evidence>
<dbReference type="Proteomes" id="UP000268652">
    <property type="component" value="Unassembled WGS sequence"/>
</dbReference>
<feature type="region of interest" description="Disordered" evidence="1">
    <location>
        <begin position="97"/>
        <end position="134"/>
    </location>
</feature>
<feature type="compositionally biased region" description="Pro residues" evidence="1">
    <location>
        <begin position="496"/>
        <end position="514"/>
    </location>
</feature>